<dbReference type="InParanoid" id="G3HIX7"/>
<accession>G3HIX7</accession>
<proteinExistence type="predicted"/>
<feature type="compositionally biased region" description="Basic residues" evidence="1">
    <location>
        <begin position="32"/>
        <end position="52"/>
    </location>
</feature>
<dbReference type="AlphaFoldDB" id="G3HIX7"/>
<evidence type="ECO:0000256" key="1">
    <source>
        <dbReference type="SAM" id="MobiDB-lite"/>
    </source>
</evidence>
<organism evidence="2 3">
    <name type="scientific">Cricetulus griseus</name>
    <name type="common">Chinese hamster</name>
    <name type="synonym">Cricetulus barabensis griseus</name>
    <dbReference type="NCBI Taxonomy" id="10029"/>
    <lineage>
        <taxon>Eukaryota</taxon>
        <taxon>Metazoa</taxon>
        <taxon>Chordata</taxon>
        <taxon>Craniata</taxon>
        <taxon>Vertebrata</taxon>
        <taxon>Euteleostomi</taxon>
        <taxon>Mammalia</taxon>
        <taxon>Eutheria</taxon>
        <taxon>Euarchontoglires</taxon>
        <taxon>Glires</taxon>
        <taxon>Rodentia</taxon>
        <taxon>Myomorpha</taxon>
        <taxon>Muroidea</taxon>
        <taxon>Cricetidae</taxon>
        <taxon>Cricetinae</taxon>
        <taxon>Cricetulus</taxon>
    </lineage>
</organism>
<gene>
    <name evidence="2" type="ORF">I79_010608</name>
</gene>
<name>G3HIX7_CRIGR</name>
<reference evidence="3" key="1">
    <citation type="journal article" date="2011" name="Nat. Biotechnol.">
        <title>The genomic sequence of the Chinese hamster ovary (CHO)-K1 cell line.</title>
        <authorList>
            <person name="Xu X."/>
            <person name="Nagarajan H."/>
            <person name="Lewis N.E."/>
            <person name="Pan S."/>
            <person name="Cai Z."/>
            <person name="Liu X."/>
            <person name="Chen W."/>
            <person name="Xie M."/>
            <person name="Wang W."/>
            <person name="Hammond S."/>
            <person name="Andersen M.R."/>
            <person name="Neff N."/>
            <person name="Passarelli B."/>
            <person name="Koh W."/>
            <person name="Fan H.C."/>
            <person name="Wang J."/>
            <person name="Gui Y."/>
            <person name="Lee K.H."/>
            <person name="Betenbaugh M.J."/>
            <person name="Quake S.R."/>
            <person name="Famili I."/>
            <person name="Palsson B.O."/>
            <person name="Wang J."/>
        </authorList>
    </citation>
    <scope>NUCLEOTIDE SEQUENCE [LARGE SCALE GENOMIC DNA]</scope>
    <source>
        <strain evidence="3">CHO K1 cell line</strain>
    </source>
</reference>
<evidence type="ECO:0000313" key="3">
    <source>
        <dbReference type="Proteomes" id="UP000001075"/>
    </source>
</evidence>
<protein>
    <submittedName>
        <fullName evidence="2">Uncharacterized protein</fullName>
    </submittedName>
</protein>
<feature type="region of interest" description="Disordered" evidence="1">
    <location>
        <begin position="23"/>
        <end position="52"/>
    </location>
</feature>
<dbReference type="Proteomes" id="UP000001075">
    <property type="component" value="Unassembled WGS sequence"/>
</dbReference>
<dbReference type="EMBL" id="JH000414">
    <property type="protein sequence ID" value="EGW10789.1"/>
    <property type="molecule type" value="Genomic_DNA"/>
</dbReference>
<sequence>MKAYVGLGTKLADRTLAQTLKVCPSALQSRRGERRKKKRRKKKGRKKTTKMS</sequence>
<evidence type="ECO:0000313" key="2">
    <source>
        <dbReference type="EMBL" id="EGW10789.1"/>
    </source>
</evidence>